<dbReference type="AlphaFoldDB" id="A0AAX4HG45"/>
<reference evidence="10 11" key="1">
    <citation type="submission" date="2023-10" db="EMBL/GenBank/DDBJ databases">
        <title>Draft Genome Sequence of Candida saopaulonensis from a very Premature Infant with Sepsis.</title>
        <authorList>
            <person name="Ning Y."/>
            <person name="Dai R."/>
            <person name="Xiao M."/>
            <person name="Xu Y."/>
            <person name="Yan Q."/>
            <person name="Zhang L."/>
        </authorList>
    </citation>
    <scope>NUCLEOTIDE SEQUENCE [LARGE SCALE GENOMIC DNA]</scope>
    <source>
        <strain evidence="10 11">19XY460</strain>
    </source>
</reference>
<sequence>MTSLVAWIDRNQVPITRNFLMALYGADFVGSKLNWPRLHRTCSRFLHLLYAMEKEHGKTVYDIGYHDAYYVAYWVVLLVFMRAILMQHVFNPIAKHIVVIKSRKARVRFAEQSWSALYYTLSFGLGLYLYYHSPYYYNIENIFVGWPHDRMTGLFKKYYLISTAFWLQQVVVLHIEQRRKDHLQMLSHHFITCALVIGSYYYYFNRIGNLILIIMDSVDIFLSSAKILKYSRFPNACDAMFVVFAVTWIILRHGVYNYLFYISWFKSGQLMAASKCGVSAFVHKRCWSDRILNAFLALLGGLQLLSLLWLWMILRVVAKFIRGDNAEDVRSDENDTDVETTSSALNGAGATSSLLSETSVPAVETKD</sequence>
<dbReference type="InterPro" id="IPR006634">
    <property type="entry name" value="TLC-dom"/>
</dbReference>
<keyword evidence="5 6" id="KW-0472">Membrane</keyword>
<evidence type="ECO:0000256" key="6">
    <source>
        <dbReference type="PROSITE-ProRule" id="PRU00205"/>
    </source>
</evidence>
<feature type="transmembrane region" description="Helical" evidence="8">
    <location>
        <begin position="240"/>
        <end position="261"/>
    </location>
</feature>
<protein>
    <recommendedName>
        <fullName evidence="9">TLC domain-containing protein</fullName>
    </recommendedName>
</protein>
<feature type="transmembrane region" description="Helical" evidence="8">
    <location>
        <begin position="187"/>
        <end position="204"/>
    </location>
</feature>
<evidence type="ECO:0000256" key="3">
    <source>
        <dbReference type="ARBA" id="ARBA00022692"/>
    </source>
</evidence>
<evidence type="ECO:0000259" key="9">
    <source>
        <dbReference type="PROSITE" id="PS50922"/>
    </source>
</evidence>
<keyword evidence="11" id="KW-1185">Reference proteome</keyword>
<proteinExistence type="inferred from homology"/>
<dbReference type="PANTHER" id="PTHR12560:SF0">
    <property type="entry name" value="LD18904P"/>
    <property type="match status" value="1"/>
</dbReference>
<dbReference type="Pfam" id="PF03798">
    <property type="entry name" value="TRAM_LAG1_CLN8"/>
    <property type="match status" value="1"/>
</dbReference>
<dbReference type="PROSITE" id="PS50922">
    <property type="entry name" value="TLC"/>
    <property type="match status" value="1"/>
</dbReference>
<name>A0AAX4HG45_9ASCO</name>
<dbReference type="PIRSF" id="PIRSF005225">
    <property type="entry name" value="LAG1_LAC1"/>
    <property type="match status" value="1"/>
</dbReference>
<dbReference type="GO" id="GO:0016020">
    <property type="term" value="C:membrane"/>
    <property type="evidence" value="ECO:0007669"/>
    <property type="project" value="UniProtKB-SubCell"/>
</dbReference>
<feature type="transmembrane region" description="Helical" evidence="8">
    <location>
        <begin position="71"/>
        <end position="93"/>
    </location>
</feature>
<accession>A0AAX4HG45</accession>
<dbReference type="RefSeq" id="XP_062879667.1">
    <property type="nucleotide sequence ID" value="XM_063023597.1"/>
</dbReference>
<dbReference type="GO" id="GO:0050291">
    <property type="term" value="F:sphingosine N-acyltransferase activity"/>
    <property type="evidence" value="ECO:0007669"/>
    <property type="project" value="InterPro"/>
</dbReference>
<gene>
    <name evidence="10" type="ORF">PUMCH_004670</name>
</gene>
<comment type="similarity">
    <text evidence="2">Belongs to the sphingosine N-acyltransferase family.</text>
</comment>
<feature type="transmembrane region" description="Helical" evidence="8">
    <location>
        <begin position="158"/>
        <end position="175"/>
    </location>
</feature>
<evidence type="ECO:0000313" key="10">
    <source>
        <dbReference type="EMBL" id="WPK27289.1"/>
    </source>
</evidence>
<dbReference type="GeneID" id="88175730"/>
<evidence type="ECO:0000256" key="7">
    <source>
        <dbReference type="SAM" id="MobiDB-lite"/>
    </source>
</evidence>
<dbReference type="PANTHER" id="PTHR12560">
    <property type="entry name" value="LONGEVITY ASSURANCE FACTOR 1 LAG1"/>
    <property type="match status" value="1"/>
</dbReference>
<feature type="compositionally biased region" description="Polar residues" evidence="7">
    <location>
        <begin position="339"/>
        <end position="359"/>
    </location>
</feature>
<dbReference type="EMBL" id="CP138899">
    <property type="protein sequence ID" value="WPK27289.1"/>
    <property type="molecule type" value="Genomic_DNA"/>
</dbReference>
<evidence type="ECO:0000313" key="11">
    <source>
        <dbReference type="Proteomes" id="UP001338582"/>
    </source>
</evidence>
<dbReference type="SMART" id="SM00724">
    <property type="entry name" value="TLC"/>
    <property type="match status" value="1"/>
</dbReference>
<dbReference type="Proteomes" id="UP001338582">
    <property type="component" value="Chromosome 6"/>
</dbReference>
<comment type="subcellular location">
    <subcellularLocation>
        <location evidence="1">Membrane</location>
        <topology evidence="1">Multi-pass membrane protein</topology>
    </subcellularLocation>
</comment>
<dbReference type="KEGG" id="asau:88175730"/>
<dbReference type="InterPro" id="IPR016439">
    <property type="entry name" value="Lag1/Lac1-like"/>
</dbReference>
<feature type="transmembrane region" description="Helical" evidence="8">
    <location>
        <begin position="114"/>
        <end position="131"/>
    </location>
</feature>
<feature type="domain" description="TLC" evidence="9">
    <location>
        <begin position="107"/>
        <end position="322"/>
    </location>
</feature>
<dbReference type="GO" id="GO:0046513">
    <property type="term" value="P:ceramide biosynthetic process"/>
    <property type="evidence" value="ECO:0007669"/>
    <property type="project" value="InterPro"/>
</dbReference>
<evidence type="ECO:0000256" key="4">
    <source>
        <dbReference type="ARBA" id="ARBA00022989"/>
    </source>
</evidence>
<organism evidence="10 11">
    <name type="scientific">Australozyma saopauloensis</name>
    <dbReference type="NCBI Taxonomy" id="291208"/>
    <lineage>
        <taxon>Eukaryota</taxon>
        <taxon>Fungi</taxon>
        <taxon>Dikarya</taxon>
        <taxon>Ascomycota</taxon>
        <taxon>Saccharomycotina</taxon>
        <taxon>Pichiomycetes</taxon>
        <taxon>Metschnikowiaceae</taxon>
        <taxon>Australozyma</taxon>
    </lineage>
</organism>
<keyword evidence="4 8" id="KW-1133">Transmembrane helix</keyword>
<evidence type="ECO:0000256" key="2">
    <source>
        <dbReference type="ARBA" id="ARBA00009808"/>
    </source>
</evidence>
<evidence type="ECO:0000256" key="5">
    <source>
        <dbReference type="ARBA" id="ARBA00023136"/>
    </source>
</evidence>
<evidence type="ECO:0000256" key="8">
    <source>
        <dbReference type="SAM" id="Phobius"/>
    </source>
</evidence>
<keyword evidence="3 6" id="KW-0812">Transmembrane</keyword>
<evidence type="ECO:0000256" key="1">
    <source>
        <dbReference type="ARBA" id="ARBA00004141"/>
    </source>
</evidence>
<feature type="region of interest" description="Disordered" evidence="7">
    <location>
        <begin position="328"/>
        <end position="367"/>
    </location>
</feature>
<feature type="transmembrane region" description="Helical" evidence="8">
    <location>
        <begin position="291"/>
        <end position="314"/>
    </location>
</feature>